<organism evidence="2 3">
    <name type="scientific">Rhodococcus olei</name>
    <dbReference type="NCBI Taxonomy" id="2161675"/>
    <lineage>
        <taxon>Bacteria</taxon>
        <taxon>Bacillati</taxon>
        <taxon>Actinomycetota</taxon>
        <taxon>Actinomycetes</taxon>
        <taxon>Mycobacteriales</taxon>
        <taxon>Nocardiaceae</taxon>
        <taxon>Rhodococcus</taxon>
    </lineage>
</organism>
<sequence length="99" mass="10636">MLFADTVRRRIRKVAVTNPFRVPAREIDFGRLYHVGTVVGAVCPNASPVPGAPRGAGCELGGSTQSGNGTQRLSERSIRASTTGIDFARVTYYEIGVVR</sequence>
<evidence type="ECO:0000256" key="1">
    <source>
        <dbReference type="SAM" id="MobiDB-lite"/>
    </source>
</evidence>
<feature type="compositionally biased region" description="Polar residues" evidence="1">
    <location>
        <begin position="62"/>
        <end position="72"/>
    </location>
</feature>
<protein>
    <submittedName>
        <fullName evidence="2">Uncharacterized protein</fullName>
    </submittedName>
</protein>
<dbReference type="EMBL" id="BAABFB010000010">
    <property type="protein sequence ID" value="GAA4471917.1"/>
    <property type="molecule type" value="Genomic_DNA"/>
</dbReference>
<evidence type="ECO:0000313" key="2">
    <source>
        <dbReference type="EMBL" id="GAA4471917.1"/>
    </source>
</evidence>
<gene>
    <name evidence="2" type="ORF">GCM10023094_03440</name>
</gene>
<name>A0ABP8NUT1_9NOCA</name>
<reference evidence="3" key="1">
    <citation type="journal article" date="2019" name="Int. J. Syst. Evol. Microbiol.">
        <title>The Global Catalogue of Microorganisms (GCM) 10K type strain sequencing project: providing services to taxonomists for standard genome sequencing and annotation.</title>
        <authorList>
            <consortium name="The Broad Institute Genomics Platform"/>
            <consortium name="The Broad Institute Genome Sequencing Center for Infectious Disease"/>
            <person name="Wu L."/>
            <person name="Ma J."/>
        </authorList>
    </citation>
    <scope>NUCLEOTIDE SEQUENCE [LARGE SCALE GENOMIC DNA]</scope>
    <source>
        <strain evidence="3">JCM 32206</strain>
    </source>
</reference>
<proteinExistence type="predicted"/>
<accession>A0ABP8NUT1</accession>
<feature type="region of interest" description="Disordered" evidence="1">
    <location>
        <begin position="53"/>
        <end position="75"/>
    </location>
</feature>
<evidence type="ECO:0000313" key="3">
    <source>
        <dbReference type="Proteomes" id="UP001501183"/>
    </source>
</evidence>
<comment type="caution">
    <text evidence="2">The sequence shown here is derived from an EMBL/GenBank/DDBJ whole genome shotgun (WGS) entry which is preliminary data.</text>
</comment>
<dbReference type="Proteomes" id="UP001501183">
    <property type="component" value="Unassembled WGS sequence"/>
</dbReference>
<keyword evidence="3" id="KW-1185">Reference proteome</keyword>